<dbReference type="GO" id="GO:0046872">
    <property type="term" value="F:metal ion binding"/>
    <property type="evidence" value="ECO:0007669"/>
    <property type="project" value="UniProtKB-KW"/>
</dbReference>
<dbReference type="InterPro" id="IPR050659">
    <property type="entry name" value="Peptidase_M24B"/>
</dbReference>
<dbReference type="InterPro" id="IPR001131">
    <property type="entry name" value="Peptidase_M24B_aminopep-P_CS"/>
</dbReference>
<dbReference type="InterPro" id="IPR036005">
    <property type="entry name" value="Creatinase/aminopeptidase-like"/>
</dbReference>
<reference evidence="5 6" key="1">
    <citation type="submission" date="2018-04" db="EMBL/GenBank/DDBJ databases">
        <title>Halococcoides cellulosivorans gen. nov., sp. nov., an extremely halophilic cellulose-utilizing haloarchaeon from hypersaline lakes.</title>
        <authorList>
            <person name="Sorokin D.Y."/>
            <person name="Toshchakov S.V."/>
            <person name="Samarov N.I."/>
            <person name="Korzhenkov A."/>
            <person name="Kublanov I.V."/>
        </authorList>
    </citation>
    <scope>NUCLEOTIDE SEQUENCE [LARGE SCALE GENOMIC DNA]</scope>
    <source>
        <strain evidence="5 6">HArcel1</strain>
    </source>
</reference>
<dbReference type="GeneID" id="36511717"/>
<keyword evidence="6" id="KW-1185">Reference proteome</keyword>
<comment type="similarity">
    <text evidence="3">Belongs to the peptidase M24B family.</text>
</comment>
<dbReference type="AlphaFoldDB" id="A0A2R4WZP6"/>
<dbReference type="PROSITE" id="PS00491">
    <property type="entry name" value="PROLINE_PEPTIDASE"/>
    <property type="match status" value="1"/>
</dbReference>
<dbReference type="EMBL" id="CP028858">
    <property type="protein sequence ID" value="AWB26999.1"/>
    <property type="molecule type" value="Genomic_DNA"/>
</dbReference>
<dbReference type="Gene3D" id="3.90.230.10">
    <property type="entry name" value="Creatinase/methionine aminopeptidase superfamily"/>
    <property type="match status" value="1"/>
</dbReference>
<proteinExistence type="inferred from homology"/>
<name>A0A2R4WZP6_9EURY</name>
<dbReference type="Proteomes" id="UP000244727">
    <property type="component" value="Chromosome"/>
</dbReference>
<dbReference type="Pfam" id="PF00557">
    <property type="entry name" value="Peptidase_M24"/>
    <property type="match status" value="1"/>
</dbReference>
<feature type="domain" description="Peptidase M24" evidence="4">
    <location>
        <begin position="144"/>
        <end position="367"/>
    </location>
</feature>
<accession>A0A2R4WZP6</accession>
<dbReference type="PANTHER" id="PTHR46112:SF2">
    <property type="entry name" value="XAA-PRO AMINOPEPTIDASE P-RELATED"/>
    <property type="match status" value="1"/>
</dbReference>
<evidence type="ECO:0000259" key="4">
    <source>
        <dbReference type="Pfam" id="PF00557"/>
    </source>
</evidence>
<keyword evidence="1 3" id="KW-0479">Metal-binding</keyword>
<dbReference type="GO" id="GO:0016787">
    <property type="term" value="F:hydrolase activity"/>
    <property type="evidence" value="ECO:0007669"/>
    <property type="project" value="UniProtKB-KW"/>
</dbReference>
<organism evidence="5 6">
    <name type="scientific">Halococcoides cellulosivorans</name>
    <dbReference type="NCBI Taxonomy" id="1679096"/>
    <lineage>
        <taxon>Archaea</taxon>
        <taxon>Methanobacteriati</taxon>
        <taxon>Methanobacteriota</taxon>
        <taxon>Stenosarchaea group</taxon>
        <taxon>Halobacteria</taxon>
        <taxon>Halobacteriales</taxon>
        <taxon>Haloarculaceae</taxon>
        <taxon>Halococcoides</taxon>
    </lineage>
</organism>
<evidence type="ECO:0000313" key="5">
    <source>
        <dbReference type="EMBL" id="AWB26999.1"/>
    </source>
</evidence>
<evidence type="ECO:0000313" key="6">
    <source>
        <dbReference type="Proteomes" id="UP000244727"/>
    </source>
</evidence>
<dbReference type="KEGG" id="harc:HARCEL1_04380"/>
<sequence length="390" mass="40472">MPLDPDALAARLDEHDVDAIAVDADGDDPTQFYLSAFDAPDPFVTLFDGAVTLVFDRGLELGRARRESGAAAVHTVDSIAGEDADRGTALATLCDQREIQSVGVGSRFPIATADALRSAEIDLAVGVDPIAGQRAIKGPDERDAIARAQRATERAIAAGVAAIHEAAIDASGRLALDGDPLTSERVRAAIHVELVRAGCTPTDTIVAGGPQAGDPHERGSGPLRAGDPIVIDVFPRDDASHYHADTTRTVVRGEPSDRIQEWHALVDEARAAAIEAIEPGVSGAAVHAAASDVIEAAGIATLRTDPETEVGFTHSTGHGVGLAVHEAPRIAPDADTLEAGQVVTVEPGVYDPSIGGVRIEDLVVVTEDGCRNLTALPTALSASQFVDQNH</sequence>
<gene>
    <name evidence="5" type="ORF">HARCEL1_04380</name>
</gene>
<evidence type="ECO:0000256" key="3">
    <source>
        <dbReference type="RuleBase" id="RU000590"/>
    </source>
</evidence>
<dbReference type="RefSeq" id="WP_108381368.1">
    <property type="nucleotide sequence ID" value="NZ_CP028858.1"/>
</dbReference>
<evidence type="ECO:0000256" key="2">
    <source>
        <dbReference type="ARBA" id="ARBA00022801"/>
    </source>
</evidence>
<protein>
    <submittedName>
        <fullName evidence="5">Peptidase M24</fullName>
    </submittedName>
</protein>
<keyword evidence="2" id="KW-0378">Hydrolase</keyword>
<dbReference type="PANTHER" id="PTHR46112">
    <property type="entry name" value="AMINOPEPTIDASE"/>
    <property type="match status" value="1"/>
</dbReference>
<dbReference type="InterPro" id="IPR000994">
    <property type="entry name" value="Pept_M24"/>
</dbReference>
<evidence type="ECO:0000256" key="1">
    <source>
        <dbReference type="ARBA" id="ARBA00022723"/>
    </source>
</evidence>
<dbReference type="SUPFAM" id="SSF55920">
    <property type="entry name" value="Creatinase/aminopeptidase"/>
    <property type="match status" value="1"/>
</dbReference>